<evidence type="ECO:0000256" key="6">
    <source>
        <dbReference type="ARBA" id="ARBA00022630"/>
    </source>
</evidence>
<evidence type="ECO:0000313" key="16">
    <source>
        <dbReference type="EMBL" id="KAK4083777.1"/>
    </source>
</evidence>
<dbReference type="GO" id="GO:0005739">
    <property type="term" value="C:mitochondrion"/>
    <property type="evidence" value="ECO:0007669"/>
    <property type="project" value="TreeGrafter"/>
</dbReference>
<dbReference type="InterPro" id="IPR015865">
    <property type="entry name" value="Riboflavin_kinase_bac/euk"/>
</dbReference>
<accession>A0AAE1IJP2</accession>
<comment type="catalytic activity">
    <reaction evidence="13">
        <text>riboflavin + ATP = FMN + ADP + H(+)</text>
        <dbReference type="Rhea" id="RHEA:14357"/>
        <dbReference type="ChEBI" id="CHEBI:15378"/>
        <dbReference type="ChEBI" id="CHEBI:30616"/>
        <dbReference type="ChEBI" id="CHEBI:57986"/>
        <dbReference type="ChEBI" id="CHEBI:58210"/>
        <dbReference type="ChEBI" id="CHEBI:456216"/>
        <dbReference type="EC" id="2.7.1.26"/>
    </reaction>
</comment>
<keyword evidence="17" id="KW-1185">Reference proteome</keyword>
<evidence type="ECO:0000256" key="5">
    <source>
        <dbReference type="ARBA" id="ARBA00017394"/>
    </source>
</evidence>
<dbReference type="SMART" id="SM00904">
    <property type="entry name" value="Flavokinase"/>
    <property type="match status" value="1"/>
</dbReference>
<dbReference type="Pfam" id="PF01687">
    <property type="entry name" value="Flavokinase"/>
    <property type="match status" value="1"/>
</dbReference>
<gene>
    <name evidence="16" type="ORF">Triagg1_1439</name>
</gene>
<keyword evidence="10" id="KW-0418">Kinase</keyword>
<dbReference type="GO" id="GO:0009231">
    <property type="term" value="P:riboflavin biosynthetic process"/>
    <property type="evidence" value="ECO:0007669"/>
    <property type="project" value="InterPro"/>
</dbReference>
<evidence type="ECO:0000256" key="9">
    <source>
        <dbReference type="ARBA" id="ARBA00022741"/>
    </source>
</evidence>
<dbReference type="PANTHER" id="PTHR22749:SF6">
    <property type="entry name" value="RIBOFLAVIN KINASE"/>
    <property type="match status" value="1"/>
</dbReference>
<evidence type="ECO:0000256" key="1">
    <source>
        <dbReference type="ARBA" id="ARBA00003572"/>
    </source>
</evidence>
<protein>
    <recommendedName>
        <fullName evidence="5">Riboflavin kinase</fullName>
        <ecNumber evidence="4">2.7.1.26</ecNumber>
    </recommendedName>
    <alternativeName>
        <fullName evidence="12">Flavin mononucleotide kinase 1</fullName>
    </alternativeName>
</protein>
<name>A0AAE1IJP2_9HYPO</name>
<dbReference type="InterPro" id="IPR023468">
    <property type="entry name" value="Riboflavin_kinase"/>
</dbReference>
<comment type="caution">
    <text evidence="16">The sequence shown here is derived from an EMBL/GenBank/DDBJ whole genome shotgun (WGS) entry which is preliminary data.</text>
</comment>
<comment type="function">
    <text evidence="1">Catalyzes the phosphorylation of riboflavin (vitamin B2) to form flavin mononucleotide (FMN) coenzyme.</text>
</comment>
<keyword evidence="7" id="KW-0288">FMN</keyword>
<dbReference type="AlphaFoldDB" id="A0AAE1IJP2"/>
<dbReference type="Gene3D" id="2.40.30.30">
    <property type="entry name" value="Riboflavin kinase-like"/>
    <property type="match status" value="1"/>
</dbReference>
<comment type="pathway">
    <text evidence="2">Cofactor biosynthesis; FMN biosynthesis; FMN from riboflavin (ATP route): step 1/1.</text>
</comment>
<keyword evidence="11" id="KW-0067">ATP-binding</keyword>
<comment type="similarity">
    <text evidence="3">Belongs to the flavokinase family.</text>
</comment>
<proteinExistence type="inferred from homology"/>
<keyword evidence="6" id="KW-0285">Flavoprotein</keyword>
<dbReference type="EC" id="2.7.1.26" evidence="4"/>
<evidence type="ECO:0000256" key="11">
    <source>
        <dbReference type="ARBA" id="ARBA00022840"/>
    </source>
</evidence>
<organism evidence="16 17">
    <name type="scientific">Trichoderma aggressivum f. europaeum</name>
    <dbReference type="NCBI Taxonomy" id="173218"/>
    <lineage>
        <taxon>Eukaryota</taxon>
        <taxon>Fungi</taxon>
        <taxon>Dikarya</taxon>
        <taxon>Ascomycota</taxon>
        <taxon>Pezizomycotina</taxon>
        <taxon>Sordariomycetes</taxon>
        <taxon>Hypocreomycetidae</taxon>
        <taxon>Hypocreales</taxon>
        <taxon>Hypocreaceae</taxon>
        <taxon>Trichoderma</taxon>
    </lineage>
</organism>
<dbReference type="InterPro" id="IPR023465">
    <property type="entry name" value="Riboflavin_kinase_dom_sf"/>
</dbReference>
<evidence type="ECO:0000256" key="14">
    <source>
        <dbReference type="SAM" id="MobiDB-lite"/>
    </source>
</evidence>
<dbReference type="EMBL" id="JAWRVG010000003">
    <property type="protein sequence ID" value="KAK4083777.1"/>
    <property type="molecule type" value="Genomic_DNA"/>
</dbReference>
<feature type="compositionally biased region" description="Low complexity" evidence="14">
    <location>
        <begin position="39"/>
        <end position="54"/>
    </location>
</feature>
<dbReference type="Proteomes" id="UP001273209">
    <property type="component" value="Unassembled WGS sequence"/>
</dbReference>
<evidence type="ECO:0000256" key="13">
    <source>
        <dbReference type="ARBA" id="ARBA00047880"/>
    </source>
</evidence>
<keyword evidence="9" id="KW-0547">Nucleotide-binding</keyword>
<feature type="compositionally biased region" description="Pro residues" evidence="14">
    <location>
        <begin position="109"/>
        <end position="120"/>
    </location>
</feature>
<dbReference type="RefSeq" id="XP_062759778.1">
    <property type="nucleotide sequence ID" value="XM_062895509.1"/>
</dbReference>
<evidence type="ECO:0000256" key="12">
    <source>
        <dbReference type="ARBA" id="ARBA00029960"/>
    </source>
</evidence>
<dbReference type="GO" id="GO:0009398">
    <property type="term" value="P:FMN biosynthetic process"/>
    <property type="evidence" value="ECO:0007669"/>
    <property type="project" value="TreeGrafter"/>
</dbReference>
<evidence type="ECO:0000256" key="2">
    <source>
        <dbReference type="ARBA" id="ARBA00005201"/>
    </source>
</evidence>
<evidence type="ECO:0000313" key="17">
    <source>
        <dbReference type="Proteomes" id="UP001273209"/>
    </source>
</evidence>
<evidence type="ECO:0000259" key="15">
    <source>
        <dbReference type="SMART" id="SM00904"/>
    </source>
</evidence>
<evidence type="ECO:0000256" key="3">
    <source>
        <dbReference type="ARBA" id="ARBA00010108"/>
    </source>
</evidence>
<feature type="region of interest" description="Disordered" evidence="14">
    <location>
        <begin position="1"/>
        <end position="167"/>
    </location>
</feature>
<evidence type="ECO:0000256" key="10">
    <source>
        <dbReference type="ARBA" id="ARBA00022777"/>
    </source>
</evidence>
<dbReference type="GO" id="GO:0005524">
    <property type="term" value="F:ATP binding"/>
    <property type="evidence" value="ECO:0007669"/>
    <property type="project" value="UniProtKB-KW"/>
</dbReference>
<dbReference type="SUPFAM" id="SSF82114">
    <property type="entry name" value="Riboflavin kinase-like"/>
    <property type="match status" value="1"/>
</dbReference>
<reference evidence="16" key="1">
    <citation type="submission" date="2023-11" db="EMBL/GenBank/DDBJ databases">
        <title>The genome sequences of three competitors of mushroom-forming fungi.</title>
        <authorList>
            <person name="Beijen E."/>
            <person name="Ohm R.A."/>
        </authorList>
    </citation>
    <scope>NUCLEOTIDE SEQUENCE</scope>
    <source>
        <strain evidence="16">CBS 100526</strain>
    </source>
</reference>
<dbReference type="GO" id="GO:0008531">
    <property type="term" value="F:riboflavin kinase activity"/>
    <property type="evidence" value="ECO:0007669"/>
    <property type="project" value="UniProtKB-EC"/>
</dbReference>
<evidence type="ECO:0000256" key="4">
    <source>
        <dbReference type="ARBA" id="ARBA00012105"/>
    </source>
</evidence>
<evidence type="ECO:0000256" key="7">
    <source>
        <dbReference type="ARBA" id="ARBA00022643"/>
    </source>
</evidence>
<evidence type="ECO:0000256" key="8">
    <source>
        <dbReference type="ARBA" id="ARBA00022679"/>
    </source>
</evidence>
<feature type="compositionally biased region" description="Low complexity" evidence="14">
    <location>
        <begin position="141"/>
        <end position="161"/>
    </location>
</feature>
<sequence>MASPGMGYVRKPVPVRRRPVPAPGYDHQADIYDMYMDESPWPSVASPAGAVSSSQQLRPSKSAANLKHEPSSPTPPPPLSVSRSATTARLPEISTEALPAPVSMMPYEDLPPPPPYPGLSPSPGGLSPSPPPELPLRRAQSSSGLSTGAPSPSSPGFSPHPQQAVTMPVETKQQDSIWKSAFGEAQYFASGLISHPSESTRHYSIIRHTRALIWYSGPSTSVSITILSDEPLPPTRTLWMQQKGYSGNMGMAIKALAGTTSSWINVTPARRANVSDTSEADERSLQRDVKRFAKKASGRQKKHVPRETHIVRIPATASDGYFRLVLCGGAEAGKKVLCGSPVFRVASTSADVSVVRGASLSTMPLEMGVKVASTVGQVMASKYIGAANAVVNSSVGSIVTNSTVKKAGTMAYQSYQITGMGDAVQDSWRRQRDQQERYDPLMVNVPVIHMVGSESGPEAPFPVKFDGKVVRGTGRSIAELGIPTANLSGVSDQVKVRMGGVFAAWACIQPPKTSNDDASGGLNDMLPTDWLEAVVTIAPSRHAPPSVAMKNNVMVHIIHDFEEMHFVDAKVKVLLMGFLHPAANPHTPPEHLAGEHSQDIMNTLASLGRAAWGPHDTVAMMKSVKSSRSLGDRLDDTTGKVVAQVDKIPLHWAGMRSEVGVMQDKAYGNGGMWIVR</sequence>
<dbReference type="GeneID" id="87915414"/>
<feature type="domain" description="Riboflavin kinase" evidence="15">
    <location>
        <begin position="458"/>
        <end position="608"/>
    </location>
</feature>
<dbReference type="PANTHER" id="PTHR22749">
    <property type="entry name" value="RIBOFLAVIN KINASE/FMN ADENYLYLTRANSFERASE"/>
    <property type="match status" value="1"/>
</dbReference>
<keyword evidence="8" id="KW-0808">Transferase</keyword>